<feature type="region of interest" description="Disordered" evidence="4">
    <location>
        <begin position="495"/>
        <end position="521"/>
    </location>
</feature>
<dbReference type="InterPro" id="IPR050776">
    <property type="entry name" value="Ank_Repeat/CDKN_Inhibitor"/>
</dbReference>
<dbReference type="GO" id="GO:0005634">
    <property type="term" value="C:nucleus"/>
    <property type="evidence" value="ECO:0007669"/>
    <property type="project" value="TreeGrafter"/>
</dbReference>
<dbReference type="SUPFAM" id="SSF48452">
    <property type="entry name" value="TPR-like"/>
    <property type="match status" value="1"/>
</dbReference>
<sequence>MATRGAVLSAAGLDIIRHFKEVSTVDRQAGDEKHPQWPSSLFSAQSDRFELWAVNLGLFVSGHGSLEYRVREAGSLRATLLRFMLDLKDSLIEVLEYCNGTIDQFALDDDASAGLPLDLDSLIDVVESPFEDVPDSDIDLLLDSVKDPIDRLYKLSTRIRNPSTRFESSKALQYQKMDPESNVDFLQVAEHFDYDYVSSMFLQYRKSGALQSPQSVRPPAEDVSEESSYTDNVWEPVKSILSQYRADVSTNSEPFLVHHIVRANEVVDTPQAPQNLGDIAPPDAGPADLGERGELSITTATRLQVAQLGGRDDKSTISVSEYAPSSRAGTDIVDFPSPPKRPEHDKFFECPYCFTICPVEVLGKRAWKAHLIRDLRPYVCTYEHCKNPDQLYDTRRDWMQHENTTHRTVWRCPEHQEQPFATMVAYEAHLRDGHVASSSDMHDGLIHASESVLAANERLCPICAASADTAKELHHHIALHLERFALFSLPRSAGADDDDAEELGSEGVNLADDGSRETDEELEGIAAHEEDDDHDGWAYKSAASIARSRWNALLDRISRDQLGFDRSVLFGNFRSLRSPLRDMHDTASSYVTQGRLREAEELYVTILEARRRAFGSQHPRTLSSMSELAVVYERQGLGTKAEELLDEVARTRAKLLVLKPLTLGRQADRDLLTDYQRQLFEAVKTGNRAAVETLVSTAGVNPDALDSNDRTPLSWAAAFGDVPLVRLFLATPGVDPDAPDSRGQTPLSWAADCGHAEVVSLLLESGRVDPDSKDASGWTPLAWAASKGYDAVVSLLLTQDRVDTDSRSVGGLTPLGWALVNGYEQAARLILEFGKADVNYDGSEGQTLMSFAKKSGNDAVVELLEEYLPGGS</sequence>
<keyword evidence="1" id="KW-0677">Repeat</keyword>
<gene>
    <name evidence="6" type="ORF">NKR23_g4736</name>
</gene>
<dbReference type="PANTHER" id="PTHR24201:SF16">
    <property type="entry name" value="ANKYRIN-1-LIKE-RELATED"/>
    <property type="match status" value="1"/>
</dbReference>
<evidence type="ECO:0000256" key="4">
    <source>
        <dbReference type="SAM" id="MobiDB-lite"/>
    </source>
</evidence>
<dbReference type="SUPFAM" id="SSF48403">
    <property type="entry name" value="Ankyrin repeat"/>
    <property type="match status" value="1"/>
</dbReference>
<dbReference type="Proteomes" id="UP001174694">
    <property type="component" value="Unassembled WGS sequence"/>
</dbReference>
<evidence type="ECO:0000313" key="6">
    <source>
        <dbReference type="EMBL" id="KAJ9148961.1"/>
    </source>
</evidence>
<dbReference type="PROSITE" id="PS50297">
    <property type="entry name" value="ANK_REP_REGION"/>
    <property type="match status" value="1"/>
</dbReference>
<dbReference type="Pfam" id="PF26082">
    <property type="entry name" value="zf-C2H2_AcuF"/>
    <property type="match status" value="1"/>
</dbReference>
<evidence type="ECO:0000259" key="5">
    <source>
        <dbReference type="Pfam" id="PF26082"/>
    </source>
</evidence>
<accession>A0AA38RFR3</accession>
<dbReference type="PROSITE" id="PS50088">
    <property type="entry name" value="ANK_REPEAT"/>
    <property type="match status" value="1"/>
</dbReference>
<dbReference type="Pfam" id="PF12796">
    <property type="entry name" value="Ank_2"/>
    <property type="match status" value="1"/>
</dbReference>
<comment type="caution">
    <text evidence="6">The sequence shown here is derived from an EMBL/GenBank/DDBJ whole genome shotgun (WGS) entry which is preliminary data.</text>
</comment>
<dbReference type="InterPro" id="IPR036770">
    <property type="entry name" value="Ankyrin_rpt-contain_sf"/>
</dbReference>
<dbReference type="EMBL" id="JANBVO010000011">
    <property type="protein sequence ID" value="KAJ9148961.1"/>
    <property type="molecule type" value="Genomic_DNA"/>
</dbReference>
<reference evidence="6" key="1">
    <citation type="submission" date="2022-07" db="EMBL/GenBank/DDBJ databases">
        <title>Fungi with potential for degradation of polypropylene.</title>
        <authorList>
            <person name="Gostincar C."/>
        </authorList>
    </citation>
    <scope>NUCLEOTIDE SEQUENCE</scope>
    <source>
        <strain evidence="6">EXF-13308</strain>
    </source>
</reference>
<evidence type="ECO:0000256" key="2">
    <source>
        <dbReference type="ARBA" id="ARBA00023043"/>
    </source>
</evidence>
<evidence type="ECO:0000256" key="3">
    <source>
        <dbReference type="PROSITE-ProRule" id="PRU00023"/>
    </source>
</evidence>
<dbReference type="Gene3D" id="1.25.40.10">
    <property type="entry name" value="Tetratricopeptide repeat domain"/>
    <property type="match status" value="1"/>
</dbReference>
<dbReference type="PANTHER" id="PTHR24201">
    <property type="entry name" value="ANK_REP_REGION DOMAIN-CONTAINING PROTEIN"/>
    <property type="match status" value="1"/>
</dbReference>
<feature type="domain" description="Oxidoreductase acuF-like C2H2 type zinc-finger" evidence="5">
    <location>
        <begin position="346"/>
        <end position="375"/>
    </location>
</feature>
<evidence type="ECO:0000256" key="1">
    <source>
        <dbReference type="ARBA" id="ARBA00022737"/>
    </source>
</evidence>
<evidence type="ECO:0000313" key="7">
    <source>
        <dbReference type="Proteomes" id="UP001174694"/>
    </source>
</evidence>
<dbReference type="SMART" id="SM00248">
    <property type="entry name" value="ANK"/>
    <property type="match status" value="5"/>
</dbReference>
<dbReference type="InterPro" id="IPR011990">
    <property type="entry name" value="TPR-like_helical_dom_sf"/>
</dbReference>
<dbReference type="Pfam" id="PF13424">
    <property type="entry name" value="TPR_12"/>
    <property type="match status" value="1"/>
</dbReference>
<dbReference type="AlphaFoldDB" id="A0AA38RFR3"/>
<dbReference type="InterPro" id="IPR058925">
    <property type="entry name" value="zf-C2H2_AcuF"/>
</dbReference>
<proteinExistence type="predicted"/>
<feature type="compositionally biased region" description="Acidic residues" evidence="4">
    <location>
        <begin position="495"/>
        <end position="504"/>
    </location>
</feature>
<keyword evidence="7" id="KW-1185">Reference proteome</keyword>
<feature type="repeat" description="ANK" evidence="3">
    <location>
        <begin position="742"/>
        <end position="766"/>
    </location>
</feature>
<name>A0AA38RFR3_9PEZI</name>
<dbReference type="Gene3D" id="1.25.40.20">
    <property type="entry name" value="Ankyrin repeat-containing domain"/>
    <property type="match status" value="1"/>
</dbReference>
<organism evidence="6 7">
    <name type="scientific">Pleurostoma richardsiae</name>
    <dbReference type="NCBI Taxonomy" id="41990"/>
    <lineage>
        <taxon>Eukaryota</taxon>
        <taxon>Fungi</taxon>
        <taxon>Dikarya</taxon>
        <taxon>Ascomycota</taxon>
        <taxon>Pezizomycotina</taxon>
        <taxon>Sordariomycetes</taxon>
        <taxon>Sordariomycetidae</taxon>
        <taxon>Calosphaeriales</taxon>
        <taxon>Pleurostomataceae</taxon>
        <taxon>Pleurostoma</taxon>
    </lineage>
</organism>
<dbReference type="InterPro" id="IPR002110">
    <property type="entry name" value="Ankyrin_rpt"/>
</dbReference>
<protein>
    <recommendedName>
        <fullName evidence="5">Oxidoreductase acuF-like C2H2 type zinc-finger domain-containing protein</fullName>
    </recommendedName>
</protein>
<keyword evidence="2 3" id="KW-0040">ANK repeat</keyword>